<organism evidence="13">
    <name type="scientific">Candidatus Aramenus sulfurataquae</name>
    <dbReference type="NCBI Taxonomy" id="1326980"/>
    <lineage>
        <taxon>Archaea</taxon>
        <taxon>Thermoproteota</taxon>
        <taxon>Thermoprotei</taxon>
        <taxon>Sulfolobales</taxon>
        <taxon>Sulfolobaceae</taxon>
        <taxon>Candidatus Aramenus</taxon>
    </lineage>
</organism>
<dbReference type="AlphaFoldDB" id="A0A0F2LP44"/>
<keyword evidence="4 11" id="KW-0436">Ligase</keyword>
<dbReference type="PANTHER" id="PTHR11538">
    <property type="entry name" value="PHENYLALANYL-TRNA SYNTHETASE"/>
    <property type="match status" value="1"/>
</dbReference>
<dbReference type="Pfam" id="PF09339">
    <property type="entry name" value="HTH_IclR"/>
    <property type="match status" value="1"/>
</dbReference>
<keyword evidence="9 11" id="KW-0648">Protein biosynthesis</keyword>
<accession>A0A0F2LP44</accession>
<dbReference type="NCBIfam" id="NF003210">
    <property type="entry name" value="PRK04172.1"/>
    <property type="match status" value="1"/>
</dbReference>
<dbReference type="EC" id="6.1.1.20" evidence="11"/>
<evidence type="ECO:0000256" key="5">
    <source>
        <dbReference type="ARBA" id="ARBA00022723"/>
    </source>
</evidence>
<evidence type="ECO:0000256" key="4">
    <source>
        <dbReference type="ARBA" id="ARBA00022598"/>
    </source>
</evidence>
<dbReference type="GO" id="GO:0000287">
    <property type="term" value="F:magnesium ion binding"/>
    <property type="evidence" value="ECO:0007669"/>
    <property type="project" value="UniProtKB-UniRule"/>
</dbReference>
<evidence type="ECO:0000259" key="12">
    <source>
        <dbReference type="PROSITE" id="PS50862"/>
    </source>
</evidence>
<reference evidence="14" key="2">
    <citation type="submission" date="2022-05" db="EMBL/GenBank/DDBJ databases">
        <title>Metagenome Sequencing of an Archaeal-Dominated Microbial Community from a Hot Spring at the Los Azufres Geothermal Field, Mexico.</title>
        <authorList>
            <person name="Marin-Paredes R."/>
            <person name="Martinez-Romero E."/>
            <person name="Servin-Garciduenas L.E."/>
        </authorList>
    </citation>
    <scope>NUCLEOTIDE SEQUENCE</scope>
    <source>
        <strain evidence="14">AZ1-454</strain>
    </source>
</reference>
<comment type="cofactor">
    <cofactor evidence="11">
        <name>Mg(2+)</name>
        <dbReference type="ChEBI" id="CHEBI:18420"/>
    </cofactor>
    <text evidence="11">Binds 2 magnesium ions per tetramer.</text>
</comment>
<evidence type="ECO:0000256" key="6">
    <source>
        <dbReference type="ARBA" id="ARBA00022741"/>
    </source>
</evidence>
<evidence type="ECO:0000256" key="1">
    <source>
        <dbReference type="ARBA" id="ARBA00004496"/>
    </source>
</evidence>
<comment type="subcellular location">
    <subcellularLocation>
        <location evidence="1 11">Cytoplasm</location>
    </subcellularLocation>
</comment>
<feature type="binding site" evidence="11">
    <location>
        <position position="390"/>
    </location>
    <ligand>
        <name>L-phenylalanine</name>
        <dbReference type="ChEBI" id="CHEBI:58095"/>
    </ligand>
</feature>
<proteinExistence type="inferred from homology"/>
<dbReference type="InterPro" id="IPR022917">
    <property type="entry name" value="Phe_tRNA_ligase_alpha_bac/arc"/>
</dbReference>
<dbReference type="EMBL" id="JZWS01000080">
    <property type="protein sequence ID" value="KJR78579.1"/>
    <property type="molecule type" value="Genomic_DNA"/>
</dbReference>
<feature type="domain" description="Aminoacyl-transfer RNA synthetases class-II family profile" evidence="12">
    <location>
        <begin position="218"/>
        <end position="462"/>
    </location>
</feature>
<evidence type="ECO:0000256" key="2">
    <source>
        <dbReference type="ARBA" id="ARBA00006703"/>
    </source>
</evidence>
<dbReference type="InterPro" id="IPR036390">
    <property type="entry name" value="WH_DNA-bd_sf"/>
</dbReference>
<dbReference type="InterPro" id="IPR002319">
    <property type="entry name" value="Phenylalanyl-tRNA_Synthase"/>
</dbReference>
<dbReference type="Gene3D" id="1.10.10.2320">
    <property type="match status" value="1"/>
</dbReference>
<keyword evidence="6 11" id="KW-0547">Nucleotide-binding</keyword>
<dbReference type="GO" id="GO:0006355">
    <property type="term" value="P:regulation of DNA-templated transcription"/>
    <property type="evidence" value="ECO:0007669"/>
    <property type="project" value="InterPro"/>
</dbReference>
<evidence type="ECO:0000256" key="11">
    <source>
        <dbReference type="HAMAP-Rule" id="MF_00282"/>
    </source>
</evidence>
<comment type="subunit">
    <text evidence="11">Tetramer of two alpha and two beta subunits.</text>
</comment>
<keyword evidence="5 11" id="KW-0479">Metal-binding</keyword>
<keyword evidence="8 11" id="KW-0460">Magnesium</keyword>
<name>A0A0F2LP44_9CREN</name>
<dbReference type="InterPro" id="IPR005471">
    <property type="entry name" value="Tscrpt_reg_IclR_N"/>
</dbReference>
<keyword evidence="3 11" id="KW-0963">Cytoplasm</keyword>
<dbReference type="Gene3D" id="3.30.1370.240">
    <property type="match status" value="1"/>
</dbReference>
<dbReference type="HAMAP" id="MF_00282">
    <property type="entry name" value="Phe_tRNA_synth_alpha2"/>
    <property type="match status" value="1"/>
</dbReference>
<dbReference type="GO" id="GO:0003677">
    <property type="term" value="F:DNA binding"/>
    <property type="evidence" value="ECO:0007669"/>
    <property type="project" value="InterPro"/>
</dbReference>
<comment type="caution">
    <text evidence="11">Lacks conserved residue(s) required for the propagation of feature annotation.</text>
</comment>
<evidence type="ECO:0000256" key="8">
    <source>
        <dbReference type="ARBA" id="ARBA00022842"/>
    </source>
</evidence>
<dbReference type="Gene3D" id="1.10.10.2330">
    <property type="match status" value="1"/>
</dbReference>
<feature type="binding site" evidence="11">
    <location>
        <begin position="350"/>
        <end position="352"/>
    </location>
    <ligand>
        <name>L-phenylalanine</name>
        <dbReference type="ChEBI" id="CHEBI:58095"/>
    </ligand>
</feature>
<comment type="caution">
    <text evidence="13">The sequence shown here is derived from an EMBL/GenBank/DDBJ whole genome shotgun (WGS) entry which is preliminary data.</text>
</comment>
<dbReference type="SUPFAM" id="SSF46785">
    <property type="entry name" value="Winged helix' DNA-binding domain"/>
    <property type="match status" value="1"/>
</dbReference>
<protein>
    <recommendedName>
        <fullName evidence="11">Phenylalanine--tRNA ligase alpha subunit</fullName>
        <ecNumber evidence="11">6.1.1.20</ecNumber>
    </recommendedName>
    <alternativeName>
        <fullName evidence="11">Phenylalanyl-tRNA synthetase alpha subunit</fullName>
        <shortName evidence="11">PheRS</shortName>
    </alternativeName>
</protein>
<dbReference type="InterPro" id="IPR004529">
    <property type="entry name" value="Phe-tRNA-synth_IIc_asu"/>
</dbReference>
<dbReference type="SUPFAM" id="SSF55681">
    <property type="entry name" value="Class II aaRS and biotin synthetases"/>
    <property type="match status" value="1"/>
</dbReference>
<dbReference type="Gene3D" id="3.30.930.10">
    <property type="entry name" value="Bira Bifunctional Protein, Domain 2"/>
    <property type="match status" value="1"/>
</dbReference>
<feature type="binding site" evidence="11">
    <location>
        <position position="392"/>
    </location>
    <ligand>
        <name>Mg(2+)</name>
        <dbReference type="ChEBI" id="CHEBI:18420"/>
        <note>ligand shared with heterodimeric partner</note>
    </ligand>
</feature>
<dbReference type="PATRIC" id="fig|1326980.8.peg.2153"/>
<evidence type="ECO:0000313" key="13">
    <source>
        <dbReference type="EMBL" id="KJR78579.1"/>
    </source>
</evidence>
<dbReference type="NCBIfam" id="TIGR00468">
    <property type="entry name" value="pheS"/>
    <property type="match status" value="1"/>
</dbReference>
<dbReference type="CDD" id="cd00496">
    <property type="entry name" value="PheRS_alpha_core"/>
    <property type="match status" value="1"/>
</dbReference>
<reference evidence="13" key="1">
    <citation type="submission" date="2015-03" db="EMBL/GenBank/DDBJ databases">
        <title>Metagenome Sequencing of an Archaeal-Dominated Microbial Community from a Hot Spring at the Los Azufres Geothermal Field, Mexico.</title>
        <authorList>
            <person name="Servin-Garciduenas L.E."/>
            <person name="Martinez-Romero E."/>
        </authorList>
    </citation>
    <scope>NUCLEOTIDE SEQUENCE [LARGE SCALE GENOMIC DNA]</scope>
    <source>
        <strain evidence="13">AZ1-454</strain>
    </source>
</reference>
<dbReference type="GO" id="GO:0005524">
    <property type="term" value="F:ATP binding"/>
    <property type="evidence" value="ECO:0007669"/>
    <property type="project" value="UniProtKB-UniRule"/>
</dbReference>
<evidence type="ECO:0000313" key="14">
    <source>
        <dbReference type="EMBL" id="MCL7342993.1"/>
    </source>
</evidence>
<evidence type="ECO:0000256" key="3">
    <source>
        <dbReference type="ARBA" id="ARBA00022490"/>
    </source>
</evidence>
<evidence type="ECO:0000256" key="9">
    <source>
        <dbReference type="ARBA" id="ARBA00022917"/>
    </source>
</evidence>
<dbReference type="GO" id="GO:0004826">
    <property type="term" value="F:phenylalanine-tRNA ligase activity"/>
    <property type="evidence" value="ECO:0007669"/>
    <property type="project" value="UniProtKB-UniRule"/>
</dbReference>
<dbReference type="GO" id="GO:0006432">
    <property type="term" value="P:phenylalanyl-tRNA aminoacylation"/>
    <property type="evidence" value="ECO:0007669"/>
    <property type="project" value="UniProtKB-UniRule"/>
</dbReference>
<feature type="binding site" evidence="11">
    <location>
        <position position="311"/>
    </location>
    <ligand>
        <name>L-phenylalanine</name>
        <dbReference type="ChEBI" id="CHEBI:58095"/>
    </ligand>
</feature>
<dbReference type="InterPro" id="IPR045864">
    <property type="entry name" value="aa-tRNA-synth_II/BPL/LPL"/>
</dbReference>
<keyword evidence="10 11" id="KW-0030">Aminoacyl-tRNA synthetase</keyword>
<dbReference type="GO" id="GO:0005737">
    <property type="term" value="C:cytoplasm"/>
    <property type="evidence" value="ECO:0007669"/>
    <property type="project" value="UniProtKB-SubCell"/>
</dbReference>
<keyword evidence="7 11" id="KW-0067">ATP-binding</keyword>
<dbReference type="PANTHER" id="PTHR11538:SF40">
    <property type="entry name" value="PHENYLALANINE--TRNA LIGASE ALPHA SUBUNIT"/>
    <property type="match status" value="1"/>
</dbReference>
<dbReference type="GO" id="GO:0000049">
    <property type="term" value="F:tRNA binding"/>
    <property type="evidence" value="ECO:0007669"/>
    <property type="project" value="InterPro"/>
</dbReference>
<dbReference type="EMBL" id="JZWS02000001">
    <property type="protein sequence ID" value="MCL7342993.1"/>
    <property type="molecule type" value="Genomic_DNA"/>
</dbReference>
<dbReference type="Pfam" id="PF01409">
    <property type="entry name" value="tRNA-synt_2d"/>
    <property type="match status" value="1"/>
</dbReference>
<gene>
    <name evidence="11" type="primary">pheS</name>
    <name evidence="14" type="ORF">TQ35_000170</name>
    <name evidence="13" type="ORF">TQ35_06510</name>
</gene>
<dbReference type="PROSITE" id="PS50862">
    <property type="entry name" value="AA_TRNA_LIGASE_II"/>
    <property type="match status" value="1"/>
</dbReference>
<dbReference type="InterPro" id="IPR006195">
    <property type="entry name" value="aa-tRNA-synth_II"/>
</dbReference>
<evidence type="ECO:0000256" key="7">
    <source>
        <dbReference type="ARBA" id="ARBA00022840"/>
    </source>
</evidence>
<sequence length="469" mass="53938">MLSELELRVLSFIKDKGVTSSTEISASLGLPKSSVFSVVYHLASEGYVRIVSTKKERKLALTEEGETRLKEGFPEENLLKILSRGPVKVQEAKDVLGKDFEIAMSWAKKRGLINIQRGEITSLVQTYTAPERELLEKAKRGERLGVDEVSLLKGRNLVEEKEETEIEVEFLKEPELRSALLFLTPELIRSGEWRKYEFKKFNVRALPPYVPIGKKHYFREFIERAKEVMISLGFSEVKSDYVEMEFYNFDMLFQPQDHPAREIHDSFRVEGKGEIKDEELLRKVKEVHEKWWNYKWDQEVALRLVMRSQTTATTARVLSTSPKPPARVFTIGKVFRPDAIDATHLIEFHQLDGLIVEEDFNLRKLLGVLKEIFTGLGIKEIKFKPAYFPFTEPSVEVYGWIDRLGWVEMAGAGLLRPEVTEPAGVYSPAGAWGLGLDRLAMLFLGVKDIRDLYSDDIEFLRSKKVEAQW</sequence>
<comment type="similarity">
    <text evidence="2 11">Belongs to the class-II aminoacyl-tRNA synthetase family. Phe-tRNA synthetase alpha subunit type 2 subfamily.</text>
</comment>
<evidence type="ECO:0000256" key="10">
    <source>
        <dbReference type="ARBA" id="ARBA00023146"/>
    </source>
</evidence>
<comment type="catalytic activity">
    <reaction evidence="11">
        <text>tRNA(Phe) + L-phenylalanine + ATP = L-phenylalanyl-tRNA(Phe) + AMP + diphosphate + H(+)</text>
        <dbReference type="Rhea" id="RHEA:19413"/>
        <dbReference type="Rhea" id="RHEA-COMP:9668"/>
        <dbReference type="Rhea" id="RHEA-COMP:9699"/>
        <dbReference type="ChEBI" id="CHEBI:15378"/>
        <dbReference type="ChEBI" id="CHEBI:30616"/>
        <dbReference type="ChEBI" id="CHEBI:33019"/>
        <dbReference type="ChEBI" id="CHEBI:58095"/>
        <dbReference type="ChEBI" id="CHEBI:78442"/>
        <dbReference type="ChEBI" id="CHEBI:78531"/>
        <dbReference type="ChEBI" id="CHEBI:456215"/>
        <dbReference type="EC" id="6.1.1.20"/>
    </reaction>
</comment>